<organism evidence="1 2">
    <name type="scientific">Batillaria attramentaria</name>
    <dbReference type="NCBI Taxonomy" id="370345"/>
    <lineage>
        <taxon>Eukaryota</taxon>
        <taxon>Metazoa</taxon>
        <taxon>Spiralia</taxon>
        <taxon>Lophotrochozoa</taxon>
        <taxon>Mollusca</taxon>
        <taxon>Gastropoda</taxon>
        <taxon>Caenogastropoda</taxon>
        <taxon>Sorbeoconcha</taxon>
        <taxon>Cerithioidea</taxon>
        <taxon>Batillariidae</taxon>
        <taxon>Batillaria</taxon>
    </lineage>
</organism>
<dbReference type="AlphaFoldDB" id="A0ABD0LIU3"/>
<evidence type="ECO:0000313" key="2">
    <source>
        <dbReference type="Proteomes" id="UP001519460"/>
    </source>
</evidence>
<reference evidence="1 2" key="1">
    <citation type="journal article" date="2023" name="Sci. Data">
        <title>Genome assembly of the Korean intertidal mud-creeper Batillaria attramentaria.</title>
        <authorList>
            <person name="Patra A.K."/>
            <person name="Ho P.T."/>
            <person name="Jun S."/>
            <person name="Lee S.J."/>
            <person name="Kim Y."/>
            <person name="Won Y.J."/>
        </authorList>
    </citation>
    <scope>NUCLEOTIDE SEQUENCE [LARGE SCALE GENOMIC DNA]</scope>
    <source>
        <strain evidence="1">Wonlab-2016</strain>
    </source>
</reference>
<comment type="caution">
    <text evidence="1">The sequence shown here is derived from an EMBL/GenBank/DDBJ whole genome shotgun (WGS) entry which is preliminary data.</text>
</comment>
<protein>
    <submittedName>
        <fullName evidence="1">Uncharacterized protein</fullName>
    </submittedName>
</protein>
<gene>
    <name evidence="1" type="ORF">BaRGS_00010001</name>
</gene>
<dbReference type="EMBL" id="JACVVK020000048">
    <property type="protein sequence ID" value="KAK7498909.1"/>
    <property type="molecule type" value="Genomic_DNA"/>
</dbReference>
<sequence length="215" mass="23637">MVQTRTRTTTGTTQPLAESSVLLSIVALKGGWHILKGSILRGNWQSQLKGPRFSNTLFTLFNLSLGSDKIPHEFGEAPTSYSACVAFAWTSWLQTAFLPNSTSPGMEIAGITRCQSWVGCQDCWRGLLGGVGSGGVEVRVQVRIREHGNLFALSQRTRWTFIPRAPRLQGQVLAVDAEIIECVQVSLLRHVQTHLKLRVLTPETRAKPGQSARGE</sequence>
<proteinExistence type="predicted"/>
<dbReference type="Proteomes" id="UP001519460">
    <property type="component" value="Unassembled WGS sequence"/>
</dbReference>
<accession>A0ABD0LIU3</accession>
<name>A0ABD0LIU3_9CAEN</name>
<keyword evidence="2" id="KW-1185">Reference proteome</keyword>
<evidence type="ECO:0000313" key="1">
    <source>
        <dbReference type="EMBL" id="KAK7498909.1"/>
    </source>
</evidence>